<name>A0A926ZJU9_9CYAN</name>
<dbReference type="EMBL" id="JACJPW010000094">
    <property type="protein sequence ID" value="MBD2184762.1"/>
    <property type="molecule type" value="Genomic_DNA"/>
</dbReference>
<gene>
    <name evidence="2" type="ORF">H6G03_27445</name>
</gene>
<accession>A0A926ZJU9</accession>
<keyword evidence="1" id="KW-0472">Membrane</keyword>
<keyword evidence="1" id="KW-0812">Transmembrane</keyword>
<evidence type="ECO:0000313" key="2">
    <source>
        <dbReference type="EMBL" id="MBD2184762.1"/>
    </source>
</evidence>
<evidence type="ECO:0000256" key="1">
    <source>
        <dbReference type="SAM" id="Phobius"/>
    </source>
</evidence>
<reference evidence="2" key="1">
    <citation type="journal article" date="2015" name="ISME J.">
        <title>Draft Genome Sequence of Streptomyces incarnatus NRRL8089, which Produces the Nucleoside Antibiotic Sinefungin.</title>
        <authorList>
            <person name="Oshima K."/>
            <person name="Hattori M."/>
            <person name="Shimizu H."/>
            <person name="Fukuda K."/>
            <person name="Nemoto M."/>
            <person name="Inagaki K."/>
            <person name="Tamura T."/>
        </authorList>
    </citation>
    <scope>NUCLEOTIDE SEQUENCE</scope>
    <source>
        <strain evidence="2">FACHB-1375</strain>
    </source>
</reference>
<keyword evidence="1" id="KW-1133">Transmembrane helix</keyword>
<evidence type="ECO:0000313" key="3">
    <source>
        <dbReference type="Proteomes" id="UP000641646"/>
    </source>
</evidence>
<sequence>MPIDPITWTIIIGSFLAGATVGYFWDELRAWATRVIGYLLARINRAIEVTSDAIVYLVREGKRYYKKVEMFSRNIYTKVTSLLSDKKEIYQGDIPEDLNKQLEYKSKLELGRAST</sequence>
<comment type="caution">
    <text evidence="2">The sequence shown here is derived from an EMBL/GenBank/DDBJ whole genome shotgun (WGS) entry which is preliminary data.</text>
</comment>
<dbReference type="RefSeq" id="WP_190471789.1">
    <property type="nucleotide sequence ID" value="NZ_JACJPW010000094.1"/>
</dbReference>
<dbReference type="AlphaFoldDB" id="A0A926ZJU9"/>
<proteinExistence type="predicted"/>
<feature type="transmembrane region" description="Helical" evidence="1">
    <location>
        <begin position="6"/>
        <end position="25"/>
    </location>
</feature>
<keyword evidence="3" id="KW-1185">Reference proteome</keyword>
<organism evidence="2 3">
    <name type="scientific">Aerosakkonema funiforme FACHB-1375</name>
    <dbReference type="NCBI Taxonomy" id="2949571"/>
    <lineage>
        <taxon>Bacteria</taxon>
        <taxon>Bacillati</taxon>
        <taxon>Cyanobacteriota</taxon>
        <taxon>Cyanophyceae</taxon>
        <taxon>Oscillatoriophycideae</taxon>
        <taxon>Aerosakkonematales</taxon>
        <taxon>Aerosakkonemataceae</taxon>
        <taxon>Aerosakkonema</taxon>
    </lineage>
</organism>
<reference evidence="2" key="2">
    <citation type="submission" date="2020-08" db="EMBL/GenBank/DDBJ databases">
        <authorList>
            <person name="Chen M."/>
            <person name="Teng W."/>
            <person name="Zhao L."/>
            <person name="Hu C."/>
            <person name="Zhou Y."/>
            <person name="Han B."/>
            <person name="Song L."/>
            <person name="Shu W."/>
        </authorList>
    </citation>
    <scope>NUCLEOTIDE SEQUENCE</scope>
    <source>
        <strain evidence="2">FACHB-1375</strain>
    </source>
</reference>
<dbReference type="Proteomes" id="UP000641646">
    <property type="component" value="Unassembled WGS sequence"/>
</dbReference>
<protein>
    <submittedName>
        <fullName evidence="2">Uncharacterized protein</fullName>
    </submittedName>
</protein>